<reference evidence="1 2" key="1">
    <citation type="journal article" date="2018" name="Evol. Lett.">
        <title>Horizontal gene cluster transfer increased hallucinogenic mushroom diversity.</title>
        <authorList>
            <person name="Reynolds H.T."/>
            <person name="Vijayakumar V."/>
            <person name="Gluck-Thaler E."/>
            <person name="Korotkin H.B."/>
            <person name="Matheny P.B."/>
            <person name="Slot J.C."/>
        </authorList>
    </citation>
    <scope>NUCLEOTIDE SEQUENCE [LARGE SCALE GENOMIC DNA]</scope>
    <source>
        <strain evidence="1 2">2631</strain>
    </source>
</reference>
<sequence>MTTPRLTVLVRSYQLPSIICCGIFSSWELTKKGLCAMTRLRQLKLYVFVGPPAAILLPGLPRSLTGPVDNLHGSEVDVPQQRRSYRHLPPFTIPTTQPAGTGG</sequence>
<gene>
    <name evidence="1" type="ORF">CVT25_014675</name>
</gene>
<evidence type="ECO:0000313" key="1">
    <source>
        <dbReference type="EMBL" id="PPQ87178.1"/>
    </source>
</evidence>
<dbReference type="AlphaFoldDB" id="A0A409X8Q7"/>
<name>A0A409X8Q7_PSICY</name>
<keyword evidence="2" id="KW-1185">Reference proteome</keyword>
<dbReference type="EMBL" id="NHYD01002352">
    <property type="protein sequence ID" value="PPQ87178.1"/>
    <property type="molecule type" value="Genomic_DNA"/>
</dbReference>
<organism evidence="1 2">
    <name type="scientific">Psilocybe cyanescens</name>
    <dbReference type="NCBI Taxonomy" id="93625"/>
    <lineage>
        <taxon>Eukaryota</taxon>
        <taxon>Fungi</taxon>
        <taxon>Dikarya</taxon>
        <taxon>Basidiomycota</taxon>
        <taxon>Agaricomycotina</taxon>
        <taxon>Agaricomycetes</taxon>
        <taxon>Agaricomycetidae</taxon>
        <taxon>Agaricales</taxon>
        <taxon>Agaricineae</taxon>
        <taxon>Strophariaceae</taxon>
        <taxon>Psilocybe</taxon>
    </lineage>
</organism>
<protein>
    <submittedName>
        <fullName evidence="1">Uncharacterized protein</fullName>
    </submittedName>
</protein>
<proteinExistence type="predicted"/>
<dbReference type="InParanoid" id="A0A409X8Q7"/>
<comment type="caution">
    <text evidence="1">The sequence shown here is derived from an EMBL/GenBank/DDBJ whole genome shotgun (WGS) entry which is preliminary data.</text>
</comment>
<accession>A0A409X8Q7</accession>
<dbReference type="Proteomes" id="UP000283269">
    <property type="component" value="Unassembled WGS sequence"/>
</dbReference>
<evidence type="ECO:0000313" key="2">
    <source>
        <dbReference type="Proteomes" id="UP000283269"/>
    </source>
</evidence>